<keyword evidence="4" id="KW-1185">Reference proteome</keyword>
<dbReference type="InterPro" id="IPR047641">
    <property type="entry name" value="ABC_transpr_MalK/UgpC-like"/>
</dbReference>
<comment type="caution">
    <text evidence="3">The sequence shown here is derived from an EMBL/GenBank/DDBJ whole genome shotgun (WGS) entry which is preliminary data.</text>
</comment>
<sequence length="146" mass="15126">MLREIDIDMAPGEFLVLKGGVVQQIGTPQEIYVTPANTFAADFMGAPPRNLVPARMTGAGLDLGGTPLDMGPGWDAAALPARVTLGIRPEHLARATAAPDLVVVLKMIENTGAEAYVSFDLTGETITARLSGRIPEDATALSAAAG</sequence>
<dbReference type="InterPro" id="IPR008995">
    <property type="entry name" value="Mo/tungstate-bd_C_term_dom"/>
</dbReference>
<dbReference type="Proteomes" id="UP001139477">
    <property type="component" value="Unassembled WGS sequence"/>
</dbReference>
<evidence type="ECO:0000313" key="4">
    <source>
        <dbReference type="Proteomes" id="UP001139477"/>
    </source>
</evidence>
<organism evidence="3 4">
    <name type="scientific">Limimaricola litoreus</name>
    <dbReference type="NCBI Taxonomy" id="2955316"/>
    <lineage>
        <taxon>Bacteria</taxon>
        <taxon>Pseudomonadati</taxon>
        <taxon>Pseudomonadota</taxon>
        <taxon>Alphaproteobacteria</taxon>
        <taxon>Rhodobacterales</taxon>
        <taxon>Paracoccaceae</taxon>
        <taxon>Limimaricola</taxon>
    </lineage>
</organism>
<feature type="domain" description="MalK-like OB fold" evidence="2">
    <location>
        <begin position="45"/>
        <end position="92"/>
    </location>
</feature>
<dbReference type="GO" id="GO:0055052">
    <property type="term" value="C:ATP-binding cassette (ABC) transporter complex, substrate-binding subunit-containing"/>
    <property type="evidence" value="ECO:0007669"/>
    <property type="project" value="TreeGrafter"/>
</dbReference>
<dbReference type="EMBL" id="JAMYXC010000040">
    <property type="protein sequence ID" value="MCP1167571.1"/>
    <property type="molecule type" value="Genomic_DNA"/>
</dbReference>
<dbReference type="Pfam" id="PF17912">
    <property type="entry name" value="OB_MalK"/>
    <property type="match status" value="1"/>
</dbReference>
<protein>
    <recommendedName>
        <fullName evidence="2">MalK-like OB fold domain-containing protein</fullName>
    </recommendedName>
</protein>
<dbReference type="SUPFAM" id="SSF50331">
    <property type="entry name" value="MOP-like"/>
    <property type="match status" value="1"/>
</dbReference>
<comment type="similarity">
    <text evidence="1">Belongs to the ABC transporter superfamily.</text>
</comment>
<dbReference type="Gene3D" id="2.40.50.100">
    <property type="match status" value="1"/>
</dbReference>
<proteinExistence type="inferred from homology"/>
<dbReference type="PANTHER" id="PTHR43875">
    <property type="entry name" value="MALTODEXTRIN IMPORT ATP-BINDING PROTEIN MSMX"/>
    <property type="match status" value="1"/>
</dbReference>
<evidence type="ECO:0000259" key="2">
    <source>
        <dbReference type="Pfam" id="PF17912"/>
    </source>
</evidence>
<gene>
    <name evidence="3" type="ORF">NHG85_03340</name>
</gene>
<evidence type="ECO:0000256" key="1">
    <source>
        <dbReference type="ARBA" id="ARBA00005417"/>
    </source>
</evidence>
<dbReference type="AlphaFoldDB" id="A0A9X2FSK8"/>
<dbReference type="InterPro" id="IPR040582">
    <property type="entry name" value="OB_MalK-like"/>
</dbReference>
<name>A0A9X2FSK8_9RHOB</name>
<evidence type="ECO:0000313" key="3">
    <source>
        <dbReference type="EMBL" id="MCP1167571.1"/>
    </source>
</evidence>
<dbReference type="GO" id="GO:0016887">
    <property type="term" value="F:ATP hydrolysis activity"/>
    <property type="evidence" value="ECO:0007669"/>
    <property type="project" value="InterPro"/>
</dbReference>
<accession>A0A9X2FSK8</accession>
<reference evidence="3" key="1">
    <citation type="submission" date="2022-06" db="EMBL/GenBank/DDBJ databases">
        <title>Limimaricola sediminis sp. nov., isolated from an intertidal sediment.</title>
        <authorList>
            <person name="Shao X."/>
        </authorList>
    </citation>
    <scope>NUCLEOTIDE SEQUENCE</scope>
    <source>
        <strain evidence="3">ASW11-118</strain>
    </source>
</reference>
<dbReference type="PANTHER" id="PTHR43875:SF1">
    <property type="entry name" value="OSMOPROTECTIVE COMPOUNDS UPTAKE ATP-BINDING PROTEIN GGTA"/>
    <property type="match status" value="1"/>
</dbReference>